<proteinExistence type="predicted"/>
<dbReference type="Proteomes" id="UP000479190">
    <property type="component" value="Unassembled WGS sequence"/>
</dbReference>
<evidence type="ECO:0000313" key="3">
    <source>
        <dbReference type="Proteomes" id="UP000479190"/>
    </source>
</evidence>
<evidence type="ECO:0000256" key="1">
    <source>
        <dbReference type="SAM" id="MobiDB-lite"/>
    </source>
</evidence>
<sequence length="146" mass="16424">MYSSARDNQPIRPCDVSSKSITTRITTTRRGSAPSSTSHRRDSIPCCTAWAKGGVQGLRTVKRHQRRSPKQNTPRKGTWVNIVTRLQGNRLARGHMSPYNTHALVFSSRLEPALYAISSAFAVLEAPEEQARQLQDVDDDDDKKRY</sequence>
<protein>
    <submittedName>
        <fullName evidence="2">Uncharacterized protein</fullName>
    </submittedName>
</protein>
<dbReference type="EMBL" id="CADCXV010001005">
    <property type="protein sequence ID" value="CAB0040175.1"/>
    <property type="molecule type" value="Genomic_DNA"/>
</dbReference>
<feature type="region of interest" description="Disordered" evidence="1">
    <location>
        <begin position="1"/>
        <end position="44"/>
    </location>
</feature>
<keyword evidence="3" id="KW-1185">Reference proteome</keyword>
<feature type="compositionally biased region" description="Low complexity" evidence="1">
    <location>
        <begin position="21"/>
        <end position="30"/>
    </location>
</feature>
<evidence type="ECO:0000313" key="2">
    <source>
        <dbReference type="EMBL" id="CAB0040175.1"/>
    </source>
</evidence>
<accession>A0A6H5ISJ8</accession>
<feature type="compositionally biased region" description="Basic residues" evidence="1">
    <location>
        <begin position="60"/>
        <end position="69"/>
    </location>
</feature>
<reference evidence="2 3" key="1">
    <citation type="submission" date="2020-02" db="EMBL/GenBank/DDBJ databases">
        <authorList>
            <person name="Ferguson B K."/>
        </authorList>
    </citation>
    <scope>NUCLEOTIDE SEQUENCE [LARGE SCALE GENOMIC DNA]</scope>
</reference>
<feature type="region of interest" description="Disordered" evidence="1">
    <location>
        <begin position="57"/>
        <end position="77"/>
    </location>
</feature>
<gene>
    <name evidence="2" type="ORF">TBRA_LOCUS11905</name>
</gene>
<dbReference type="AlphaFoldDB" id="A0A6H5ISJ8"/>
<name>A0A6H5ISJ8_9HYME</name>
<organism evidence="2 3">
    <name type="scientific">Trichogramma brassicae</name>
    <dbReference type="NCBI Taxonomy" id="86971"/>
    <lineage>
        <taxon>Eukaryota</taxon>
        <taxon>Metazoa</taxon>
        <taxon>Ecdysozoa</taxon>
        <taxon>Arthropoda</taxon>
        <taxon>Hexapoda</taxon>
        <taxon>Insecta</taxon>
        <taxon>Pterygota</taxon>
        <taxon>Neoptera</taxon>
        <taxon>Endopterygota</taxon>
        <taxon>Hymenoptera</taxon>
        <taxon>Apocrita</taxon>
        <taxon>Proctotrupomorpha</taxon>
        <taxon>Chalcidoidea</taxon>
        <taxon>Trichogrammatidae</taxon>
        <taxon>Trichogramma</taxon>
    </lineage>
</organism>